<dbReference type="GO" id="GO:0015159">
    <property type="term" value="F:polysaccharide transmembrane transporter activity"/>
    <property type="evidence" value="ECO:0007669"/>
    <property type="project" value="InterPro"/>
</dbReference>
<keyword evidence="8" id="KW-0625">Polysaccharide transport</keyword>
<feature type="domain" description="Polysaccharide export protein N-terminal" evidence="15">
    <location>
        <begin position="46"/>
        <end position="118"/>
    </location>
</feature>
<dbReference type="InterPro" id="IPR049712">
    <property type="entry name" value="Poly_export"/>
</dbReference>
<evidence type="ECO:0000256" key="14">
    <source>
        <dbReference type="ARBA" id="ARBA00023288"/>
    </source>
</evidence>
<gene>
    <name evidence="17" type="ordered locus">Nhal_3245</name>
</gene>
<evidence type="ECO:0000259" key="15">
    <source>
        <dbReference type="Pfam" id="PF02563"/>
    </source>
</evidence>
<evidence type="ECO:0000313" key="17">
    <source>
        <dbReference type="EMBL" id="ADE16294.1"/>
    </source>
</evidence>
<keyword evidence="10" id="KW-0626">Porin</keyword>
<evidence type="ECO:0000256" key="2">
    <source>
        <dbReference type="ARBA" id="ARBA00009450"/>
    </source>
</evidence>
<feature type="domain" description="SLBB" evidence="16">
    <location>
        <begin position="128"/>
        <end position="208"/>
    </location>
</feature>
<dbReference type="GO" id="GO:0006811">
    <property type="term" value="P:monoatomic ion transport"/>
    <property type="evidence" value="ECO:0007669"/>
    <property type="project" value="UniProtKB-KW"/>
</dbReference>
<evidence type="ECO:0000256" key="13">
    <source>
        <dbReference type="ARBA" id="ARBA00023237"/>
    </source>
</evidence>
<keyword evidence="9" id="KW-0406">Ion transport</keyword>
<dbReference type="GO" id="GO:0046930">
    <property type="term" value="C:pore complex"/>
    <property type="evidence" value="ECO:0007669"/>
    <property type="project" value="UniProtKB-KW"/>
</dbReference>
<keyword evidence="7" id="KW-0732">Signal</keyword>
<evidence type="ECO:0000256" key="1">
    <source>
        <dbReference type="ARBA" id="ARBA00004571"/>
    </source>
</evidence>
<dbReference type="PANTHER" id="PTHR33619:SF3">
    <property type="entry name" value="POLYSACCHARIDE EXPORT PROTEIN GFCE-RELATED"/>
    <property type="match status" value="1"/>
</dbReference>
<evidence type="ECO:0000256" key="9">
    <source>
        <dbReference type="ARBA" id="ARBA00023065"/>
    </source>
</evidence>
<proteinExistence type="inferred from homology"/>
<dbReference type="STRING" id="472759.Nhal_3245"/>
<evidence type="ECO:0000256" key="12">
    <source>
        <dbReference type="ARBA" id="ARBA00023139"/>
    </source>
</evidence>
<evidence type="ECO:0000256" key="6">
    <source>
        <dbReference type="ARBA" id="ARBA00022692"/>
    </source>
</evidence>
<accession>D5C047</accession>
<dbReference type="eggNOG" id="COG1596">
    <property type="taxonomic scope" value="Bacteria"/>
</dbReference>
<keyword evidence="4" id="KW-1134">Transmembrane beta strand</keyword>
<keyword evidence="5" id="KW-0762">Sugar transport</keyword>
<dbReference type="GO" id="GO:0015288">
    <property type="term" value="F:porin activity"/>
    <property type="evidence" value="ECO:0007669"/>
    <property type="project" value="UniProtKB-KW"/>
</dbReference>
<comment type="subcellular location">
    <subcellularLocation>
        <location evidence="1">Cell outer membrane</location>
        <topology evidence="1">Multi-pass membrane protein</topology>
    </subcellularLocation>
</comment>
<dbReference type="AlphaFoldDB" id="D5C047"/>
<keyword evidence="14" id="KW-0449">Lipoprotein</keyword>
<evidence type="ECO:0000256" key="7">
    <source>
        <dbReference type="ARBA" id="ARBA00022729"/>
    </source>
</evidence>
<dbReference type="EMBL" id="CP001798">
    <property type="protein sequence ID" value="ADE16294.1"/>
    <property type="molecule type" value="Genomic_DNA"/>
</dbReference>
<dbReference type="PROSITE" id="PS51257">
    <property type="entry name" value="PROKAR_LIPOPROTEIN"/>
    <property type="match status" value="1"/>
</dbReference>
<keyword evidence="18" id="KW-1185">Reference proteome</keyword>
<evidence type="ECO:0000256" key="3">
    <source>
        <dbReference type="ARBA" id="ARBA00022448"/>
    </source>
</evidence>
<keyword evidence="11" id="KW-0472">Membrane</keyword>
<evidence type="ECO:0000259" key="16">
    <source>
        <dbReference type="Pfam" id="PF22461"/>
    </source>
</evidence>
<dbReference type="InterPro" id="IPR003715">
    <property type="entry name" value="Poly_export_N"/>
</dbReference>
<dbReference type="GO" id="GO:0009279">
    <property type="term" value="C:cell outer membrane"/>
    <property type="evidence" value="ECO:0007669"/>
    <property type="project" value="UniProtKB-SubCell"/>
</dbReference>
<organism evidence="17 18">
    <name type="scientific">Nitrosococcus halophilus (strain Nc4)</name>
    <dbReference type="NCBI Taxonomy" id="472759"/>
    <lineage>
        <taxon>Bacteria</taxon>
        <taxon>Pseudomonadati</taxon>
        <taxon>Pseudomonadota</taxon>
        <taxon>Gammaproteobacteria</taxon>
        <taxon>Chromatiales</taxon>
        <taxon>Chromatiaceae</taxon>
        <taxon>Nitrosococcus</taxon>
    </lineage>
</organism>
<evidence type="ECO:0000256" key="10">
    <source>
        <dbReference type="ARBA" id="ARBA00023114"/>
    </source>
</evidence>
<dbReference type="Gene3D" id="3.30.1950.10">
    <property type="entry name" value="wza like domain"/>
    <property type="match status" value="1"/>
</dbReference>
<reference evidence="18" key="1">
    <citation type="submission" date="2010-04" db="EMBL/GenBank/DDBJ databases">
        <title>Complete genome sequence of Nitrosococcus halophilus Nc4, a salt-adapted, aerobic obligate ammonia-oxidizing sulfur purple bacterium.</title>
        <authorList>
            <consortium name="US DOE Joint Genome Institute"/>
            <person name="Campbell M.A."/>
            <person name="Malfatti S.A."/>
            <person name="Chain P.S.G."/>
            <person name="Heidelberg J.F."/>
            <person name="Ward B.B."/>
            <person name="Klotz M.G."/>
        </authorList>
    </citation>
    <scope>NUCLEOTIDE SEQUENCE [LARGE SCALE GENOMIC DNA]</scope>
    <source>
        <strain evidence="18">Nc4</strain>
    </source>
</reference>
<dbReference type="HOGENOM" id="CLU_038343_3_2_6"/>
<name>D5C047_NITHN</name>
<evidence type="ECO:0000256" key="5">
    <source>
        <dbReference type="ARBA" id="ARBA00022597"/>
    </source>
</evidence>
<dbReference type="Proteomes" id="UP000001844">
    <property type="component" value="Chromosome"/>
</dbReference>
<comment type="similarity">
    <text evidence="2">Belongs to the BexD/CtrA/VexA family.</text>
</comment>
<dbReference type="Pfam" id="PF22461">
    <property type="entry name" value="SLBB_2"/>
    <property type="match status" value="1"/>
</dbReference>
<evidence type="ECO:0000256" key="8">
    <source>
        <dbReference type="ARBA" id="ARBA00023047"/>
    </source>
</evidence>
<evidence type="ECO:0000256" key="11">
    <source>
        <dbReference type="ARBA" id="ARBA00023136"/>
    </source>
</evidence>
<evidence type="ECO:0000313" key="18">
    <source>
        <dbReference type="Proteomes" id="UP000001844"/>
    </source>
</evidence>
<dbReference type="Pfam" id="PF02563">
    <property type="entry name" value="Poly_export"/>
    <property type="match status" value="1"/>
</dbReference>
<dbReference type="NCBIfam" id="TIGR03027">
    <property type="entry name" value="pepcterm_export"/>
    <property type="match status" value="1"/>
</dbReference>
<dbReference type="KEGG" id="nhl:Nhal_3245"/>
<dbReference type="InterPro" id="IPR054765">
    <property type="entry name" value="SLBB_dom"/>
</dbReference>
<sequence>MMPLRSHKFVWFLLISLIEAAMVGGVLSGCVSKPPAPPVATQEGKAPYYIIGPGDELNIFVWGNSELSTSVVVRPDGRITAPLVEDLQASGRTPTELARDIEKTLSPYVRTPIVTVMVSEFIGRFTEQVRVVGEATEPQVLSYQESMSLLDVMIAVGGLTEFAAGNEATLVRTANGQTKQFSVRLDDLLKDGDITANVEILPGDILIIPEAWF</sequence>
<keyword evidence="3" id="KW-0813">Transport</keyword>
<dbReference type="InterPro" id="IPR017477">
    <property type="entry name" value="PEP-CTERM_polysacc_export"/>
</dbReference>
<dbReference type="Gene3D" id="3.10.560.10">
    <property type="entry name" value="Outer membrane lipoprotein wza domain like"/>
    <property type="match status" value="1"/>
</dbReference>
<keyword evidence="12" id="KW-0564">Palmitate</keyword>
<protein>
    <submittedName>
        <fullName evidence="17">Polysaccharide export protein, PEP-CTERM sytem-associated</fullName>
    </submittedName>
</protein>
<keyword evidence="6" id="KW-0812">Transmembrane</keyword>
<keyword evidence="13" id="KW-0998">Cell outer membrane</keyword>
<dbReference type="PANTHER" id="PTHR33619">
    <property type="entry name" value="POLYSACCHARIDE EXPORT PROTEIN GFCE-RELATED"/>
    <property type="match status" value="1"/>
</dbReference>
<evidence type="ECO:0000256" key="4">
    <source>
        <dbReference type="ARBA" id="ARBA00022452"/>
    </source>
</evidence>